<dbReference type="CDD" id="cd00051">
    <property type="entry name" value="EFh"/>
    <property type="match status" value="1"/>
</dbReference>
<sequence length="117" mass="13858">MTMFSKGEFNTKIKSLYKIYDTDGSGEIERDELRNFLRSGILGLCKILSIPVPYENEIATFAYMCFRQMDVDFSGTIDYNEFEDWIRNSDEIQDFLLKYTGQQTMDRAKKRYNELLK</sequence>
<proteinExistence type="predicted"/>
<dbReference type="SUPFAM" id="SSF47473">
    <property type="entry name" value="EF-hand"/>
    <property type="match status" value="1"/>
</dbReference>
<feature type="domain" description="EF-hand" evidence="2">
    <location>
        <begin position="8"/>
        <end position="43"/>
    </location>
</feature>
<dbReference type="SMART" id="SM00054">
    <property type="entry name" value="EFh"/>
    <property type="match status" value="2"/>
</dbReference>
<dbReference type="PROSITE" id="PS50222">
    <property type="entry name" value="EF_HAND_2"/>
    <property type="match status" value="2"/>
</dbReference>
<evidence type="ECO:0000259" key="2">
    <source>
        <dbReference type="PROSITE" id="PS50222"/>
    </source>
</evidence>
<dbReference type="GO" id="GO:0005509">
    <property type="term" value="F:calcium ion binding"/>
    <property type="evidence" value="ECO:0007669"/>
    <property type="project" value="InterPro"/>
</dbReference>
<accession>A0A7S3NAQ2</accession>
<name>A0A7S3NAQ2_9SPIT</name>
<organism evidence="3">
    <name type="scientific">Euplotes harpa</name>
    <dbReference type="NCBI Taxonomy" id="151035"/>
    <lineage>
        <taxon>Eukaryota</taxon>
        <taxon>Sar</taxon>
        <taxon>Alveolata</taxon>
        <taxon>Ciliophora</taxon>
        <taxon>Intramacronucleata</taxon>
        <taxon>Spirotrichea</taxon>
        <taxon>Hypotrichia</taxon>
        <taxon>Euplotida</taxon>
        <taxon>Euplotidae</taxon>
        <taxon>Euplotes</taxon>
    </lineage>
</organism>
<dbReference type="AlphaFoldDB" id="A0A7S3NAQ2"/>
<dbReference type="EMBL" id="HBII01022783">
    <property type="protein sequence ID" value="CAE0350551.1"/>
    <property type="molecule type" value="Transcribed_RNA"/>
</dbReference>
<dbReference type="InterPro" id="IPR002048">
    <property type="entry name" value="EF_hand_dom"/>
</dbReference>
<dbReference type="Pfam" id="PF13499">
    <property type="entry name" value="EF-hand_7"/>
    <property type="match status" value="1"/>
</dbReference>
<feature type="domain" description="EF-hand" evidence="2">
    <location>
        <begin position="65"/>
        <end position="92"/>
    </location>
</feature>
<reference evidence="3" key="1">
    <citation type="submission" date="2021-01" db="EMBL/GenBank/DDBJ databases">
        <authorList>
            <person name="Corre E."/>
            <person name="Pelletier E."/>
            <person name="Niang G."/>
            <person name="Scheremetjew M."/>
            <person name="Finn R."/>
            <person name="Kale V."/>
            <person name="Holt S."/>
            <person name="Cochrane G."/>
            <person name="Meng A."/>
            <person name="Brown T."/>
            <person name="Cohen L."/>
        </authorList>
    </citation>
    <scope>NUCLEOTIDE SEQUENCE</scope>
    <source>
        <strain evidence="3">FSP1.4</strain>
    </source>
</reference>
<dbReference type="Gene3D" id="1.10.238.10">
    <property type="entry name" value="EF-hand"/>
    <property type="match status" value="1"/>
</dbReference>
<evidence type="ECO:0000313" key="3">
    <source>
        <dbReference type="EMBL" id="CAE0350551.1"/>
    </source>
</evidence>
<dbReference type="InterPro" id="IPR011992">
    <property type="entry name" value="EF-hand-dom_pair"/>
</dbReference>
<dbReference type="PROSITE" id="PS00018">
    <property type="entry name" value="EF_HAND_1"/>
    <property type="match status" value="1"/>
</dbReference>
<dbReference type="InterPro" id="IPR018247">
    <property type="entry name" value="EF_Hand_1_Ca_BS"/>
</dbReference>
<protein>
    <recommendedName>
        <fullName evidence="2">EF-hand domain-containing protein</fullName>
    </recommendedName>
</protein>
<keyword evidence="1" id="KW-0106">Calcium</keyword>
<evidence type="ECO:0000256" key="1">
    <source>
        <dbReference type="ARBA" id="ARBA00022837"/>
    </source>
</evidence>
<gene>
    <name evidence="3" type="ORF">EHAR0213_LOCUS9465</name>
</gene>